<keyword evidence="2" id="KW-0812">Transmembrane</keyword>
<feature type="transmembrane region" description="Helical" evidence="2">
    <location>
        <begin position="59"/>
        <end position="77"/>
    </location>
</feature>
<evidence type="ECO:0000313" key="3">
    <source>
        <dbReference type="EMBL" id="SEA32573.1"/>
    </source>
</evidence>
<proteinExistence type="predicted"/>
<keyword evidence="4" id="KW-1185">Reference proteome</keyword>
<evidence type="ECO:0000256" key="2">
    <source>
        <dbReference type="SAM" id="Phobius"/>
    </source>
</evidence>
<feature type="region of interest" description="Disordered" evidence="1">
    <location>
        <begin position="91"/>
        <end position="129"/>
    </location>
</feature>
<dbReference type="RefSeq" id="WP_092635625.1">
    <property type="nucleotide sequence ID" value="NZ_FNQT01000005.1"/>
</dbReference>
<dbReference type="AlphaFoldDB" id="A0A1H4A8X7"/>
<name>A0A1H4A8X7_9EURY</name>
<dbReference type="InterPro" id="IPR058309">
    <property type="entry name" value="DUF7996"/>
</dbReference>
<keyword evidence="2" id="KW-1133">Transmembrane helix</keyword>
<dbReference type="Pfam" id="PF25959">
    <property type="entry name" value="DUF7996"/>
    <property type="match status" value="1"/>
</dbReference>
<evidence type="ECO:0000256" key="1">
    <source>
        <dbReference type="SAM" id="MobiDB-lite"/>
    </source>
</evidence>
<reference evidence="3 4" key="1">
    <citation type="submission" date="2016-10" db="EMBL/GenBank/DDBJ databases">
        <authorList>
            <person name="de Groot N.N."/>
        </authorList>
    </citation>
    <scope>NUCLEOTIDE SEQUENCE [LARGE SCALE GENOMIC DNA]</scope>
    <source>
        <strain evidence="3 4">CGMCC 1.8712</strain>
    </source>
</reference>
<feature type="compositionally biased region" description="Acidic residues" evidence="1">
    <location>
        <begin position="92"/>
        <end position="102"/>
    </location>
</feature>
<evidence type="ECO:0000313" key="4">
    <source>
        <dbReference type="Proteomes" id="UP000236755"/>
    </source>
</evidence>
<protein>
    <submittedName>
        <fullName evidence="3">Uncharacterized protein</fullName>
    </submittedName>
</protein>
<accession>A0A1H4A8X7</accession>
<keyword evidence="2" id="KW-0472">Membrane</keyword>
<sequence length="129" mass="14065">MSEQTEMGDDRSTETDSKRYPFGLSSQQLFVLVALVGIIGPGLGVYIFEQANLPLVADLVWIVGYGTAVLVVWFIWLRPLDLVGSRDQDVFTADDTESSPNEDDNRTGDQSGSTESTNSGSTSENPEDQ</sequence>
<dbReference type="Proteomes" id="UP000236755">
    <property type="component" value="Unassembled WGS sequence"/>
</dbReference>
<dbReference type="STRING" id="555874.SAMN04488065_2674"/>
<dbReference type="OrthoDB" id="304630at2157"/>
<feature type="transmembrane region" description="Helical" evidence="2">
    <location>
        <begin position="29"/>
        <end position="47"/>
    </location>
</feature>
<dbReference type="EMBL" id="FNQT01000005">
    <property type="protein sequence ID" value="SEA32573.1"/>
    <property type="molecule type" value="Genomic_DNA"/>
</dbReference>
<feature type="compositionally biased region" description="Low complexity" evidence="1">
    <location>
        <begin position="111"/>
        <end position="129"/>
    </location>
</feature>
<gene>
    <name evidence="3" type="ORF">SAMN04488065_2674</name>
</gene>
<organism evidence="3 4">
    <name type="scientific">Haloplanus vescus</name>
    <dbReference type="NCBI Taxonomy" id="555874"/>
    <lineage>
        <taxon>Archaea</taxon>
        <taxon>Methanobacteriati</taxon>
        <taxon>Methanobacteriota</taxon>
        <taxon>Stenosarchaea group</taxon>
        <taxon>Halobacteria</taxon>
        <taxon>Halobacteriales</taxon>
        <taxon>Haloferacaceae</taxon>
        <taxon>Haloplanus</taxon>
    </lineage>
</organism>